<keyword evidence="1" id="KW-1133">Transmembrane helix</keyword>
<evidence type="ECO:0008006" key="4">
    <source>
        <dbReference type="Google" id="ProtNLM"/>
    </source>
</evidence>
<dbReference type="Gene3D" id="3.30.900.10">
    <property type="entry name" value="HORMA domain"/>
    <property type="match status" value="1"/>
</dbReference>
<dbReference type="EMBL" id="BMAW01057120">
    <property type="protein sequence ID" value="GFT09201.1"/>
    <property type="molecule type" value="Genomic_DNA"/>
</dbReference>
<evidence type="ECO:0000313" key="2">
    <source>
        <dbReference type="EMBL" id="GFT09201.1"/>
    </source>
</evidence>
<dbReference type="SUPFAM" id="SSF56019">
    <property type="entry name" value="The spindle assembly checkpoint protein mad2"/>
    <property type="match status" value="1"/>
</dbReference>
<feature type="transmembrane region" description="Helical" evidence="1">
    <location>
        <begin position="91"/>
        <end position="109"/>
    </location>
</feature>
<evidence type="ECO:0000256" key="1">
    <source>
        <dbReference type="SAM" id="Phobius"/>
    </source>
</evidence>
<gene>
    <name evidence="2" type="ORF">NPIL_222451</name>
</gene>
<sequence>MIVLPADLRQSEMSSTERVLTSELAYYANIDADDENSLRKFDEQNGFDSPETLPIVALCGFLELAIHHLLYVKNVYPKIVFKSILRNNIKIWVATPYFTNIYIFNYFIVPRVSSKMCNE</sequence>
<name>A0A8X6NEM0_NEPPI</name>
<protein>
    <recommendedName>
        <fullName evidence="4">HORMA domain-containing protein</fullName>
    </recommendedName>
</protein>
<reference evidence="2" key="1">
    <citation type="submission" date="2020-08" db="EMBL/GenBank/DDBJ databases">
        <title>Multicomponent nature underlies the extraordinary mechanical properties of spider dragline silk.</title>
        <authorList>
            <person name="Kono N."/>
            <person name="Nakamura H."/>
            <person name="Mori M."/>
            <person name="Yoshida Y."/>
            <person name="Ohtoshi R."/>
            <person name="Malay A.D."/>
            <person name="Moran D.A.P."/>
            <person name="Tomita M."/>
            <person name="Numata K."/>
            <person name="Arakawa K."/>
        </authorList>
    </citation>
    <scope>NUCLEOTIDE SEQUENCE</scope>
</reference>
<dbReference type="InterPro" id="IPR036570">
    <property type="entry name" value="HORMA_dom_sf"/>
</dbReference>
<proteinExistence type="predicted"/>
<evidence type="ECO:0000313" key="3">
    <source>
        <dbReference type="Proteomes" id="UP000887013"/>
    </source>
</evidence>
<organism evidence="2 3">
    <name type="scientific">Nephila pilipes</name>
    <name type="common">Giant wood spider</name>
    <name type="synonym">Nephila maculata</name>
    <dbReference type="NCBI Taxonomy" id="299642"/>
    <lineage>
        <taxon>Eukaryota</taxon>
        <taxon>Metazoa</taxon>
        <taxon>Ecdysozoa</taxon>
        <taxon>Arthropoda</taxon>
        <taxon>Chelicerata</taxon>
        <taxon>Arachnida</taxon>
        <taxon>Araneae</taxon>
        <taxon>Araneomorphae</taxon>
        <taxon>Entelegynae</taxon>
        <taxon>Araneoidea</taxon>
        <taxon>Nephilidae</taxon>
        <taxon>Nephila</taxon>
    </lineage>
</organism>
<keyword evidence="1" id="KW-0472">Membrane</keyword>
<keyword evidence="3" id="KW-1185">Reference proteome</keyword>
<comment type="caution">
    <text evidence="2">The sequence shown here is derived from an EMBL/GenBank/DDBJ whole genome shotgun (WGS) entry which is preliminary data.</text>
</comment>
<dbReference type="Proteomes" id="UP000887013">
    <property type="component" value="Unassembled WGS sequence"/>
</dbReference>
<accession>A0A8X6NEM0</accession>
<keyword evidence="1" id="KW-0812">Transmembrane</keyword>
<dbReference type="OrthoDB" id="21254at2759"/>
<dbReference type="AlphaFoldDB" id="A0A8X6NEM0"/>